<dbReference type="NCBIfam" id="TIGR03263">
    <property type="entry name" value="guanyl_kin"/>
    <property type="match status" value="1"/>
</dbReference>
<accession>A0A1H3BLP9</accession>
<evidence type="ECO:0000256" key="1">
    <source>
        <dbReference type="ARBA" id="ARBA00005790"/>
    </source>
</evidence>
<dbReference type="InterPro" id="IPR008145">
    <property type="entry name" value="GK/Ca_channel_bsu"/>
</dbReference>
<dbReference type="PANTHER" id="PTHR23117">
    <property type="entry name" value="GUANYLATE KINASE-RELATED"/>
    <property type="match status" value="1"/>
</dbReference>
<dbReference type="SUPFAM" id="SSF52540">
    <property type="entry name" value="P-loop containing nucleoside triphosphate hydrolases"/>
    <property type="match status" value="1"/>
</dbReference>
<protein>
    <recommendedName>
        <fullName evidence="3 9">Guanylate kinase</fullName>
        <ecNumber evidence="2 9">2.7.4.8</ecNumber>
    </recommendedName>
    <alternativeName>
        <fullName evidence="8 9">GMP kinase</fullName>
    </alternativeName>
</protein>
<dbReference type="GO" id="GO:0005829">
    <property type="term" value="C:cytosol"/>
    <property type="evidence" value="ECO:0007669"/>
    <property type="project" value="TreeGrafter"/>
</dbReference>
<dbReference type="InterPro" id="IPR008144">
    <property type="entry name" value="Guanylate_kin-like_dom"/>
</dbReference>
<dbReference type="PROSITE" id="PS00856">
    <property type="entry name" value="GUANYLATE_KINASE_1"/>
    <property type="match status" value="1"/>
</dbReference>
<evidence type="ECO:0000256" key="5">
    <source>
        <dbReference type="ARBA" id="ARBA00022741"/>
    </source>
</evidence>
<proteinExistence type="inferred from homology"/>
<gene>
    <name evidence="9" type="primary">gmk</name>
    <name evidence="11" type="ORF">SAMN05421644_10370</name>
</gene>
<dbReference type="PANTHER" id="PTHR23117:SF13">
    <property type="entry name" value="GUANYLATE KINASE"/>
    <property type="match status" value="1"/>
</dbReference>
<dbReference type="AlphaFoldDB" id="A0A1H3BLP9"/>
<dbReference type="Gene3D" id="3.40.50.300">
    <property type="entry name" value="P-loop containing nucleotide triphosphate hydrolases"/>
    <property type="match status" value="1"/>
</dbReference>
<keyword evidence="9" id="KW-0963">Cytoplasm</keyword>
<evidence type="ECO:0000313" key="11">
    <source>
        <dbReference type="EMBL" id="SDX42618.1"/>
    </source>
</evidence>
<dbReference type="SMART" id="SM00072">
    <property type="entry name" value="GuKc"/>
    <property type="match status" value="1"/>
</dbReference>
<dbReference type="CDD" id="cd00071">
    <property type="entry name" value="GMPK"/>
    <property type="match status" value="1"/>
</dbReference>
<dbReference type="InterPro" id="IPR027417">
    <property type="entry name" value="P-loop_NTPase"/>
</dbReference>
<evidence type="ECO:0000256" key="4">
    <source>
        <dbReference type="ARBA" id="ARBA00022679"/>
    </source>
</evidence>
<keyword evidence="12" id="KW-1185">Reference proteome</keyword>
<evidence type="ECO:0000256" key="3">
    <source>
        <dbReference type="ARBA" id="ARBA00016296"/>
    </source>
</evidence>
<evidence type="ECO:0000256" key="8">
    <source>
        <dbReference type="ARBA" id="ARBA00030128"/>
    </source>
</evidence>
<comment type="catalytic activity">
    <reaction evidence="9">
        <text>GMP + ATP = GDP + ADP</text>
        <dbReference type="Rhea" id="RHEA:20780"/>
        <dbReference type="ChEBI" id="CHEBI:30616"/>
        <dbReference type="ChEBI" id="CHEBI:58115"/>
        <dbReference type="ChEBI" id="CHEBI:58189"/>
        <dbReference type="ChEBI" id="CHEBI:456216"/>
        <dbReference type="EC" id="2.7.4.8"/>
    </reaction>
</comment>
<dbReference type="EMBL" id="FNOW01000003">
    <property type="protein sequence ID" value="SDX42618.1"/>
    <property type="molecule type" value="Genomic_DNA"/>
</dbReference>
<comment type="subcellular location">
    <subcellularLocation>
        <location evidence="9">Cytoplasm</location>
    </subcellularLocation>
</comment>
<keyword evidence="4 9" id="KW-0808">Transferase</keyword>
<dbReference type="RefSeq" id="WP_091331828.1">
    <property type="nucleotide sequence ID" value="NZ_FNOW01000003.1"/>
</dbReference>
<evidence type="ECO:0000256" key="2">
    <source>
        <dbReference type="ARBA" id="ARBA00012961"/>
    </source>
</evidence>
<dbReference type="PROSITE" id="PS50052">
    <property type="entry name" value="GUANYLATE_KINASE_2"/>
    <property type="match status" value="1"/>
</dbReference>
<dbReference type="Pfam" id="PF00625">
    <property type="entry name" value="Guanylate_kin"/>
    <property type="match status" value="1"/>
</dbReference>
<dbReference type="STRING" id="61595.SAMN05421644_10370"/>
<dbReference type="GO" id="GO:0004385">
    <property type="term" value="F:GMP kinase activity"/>
    <property type="evidence" value="ECO:0007669"/>
    <property type="project" value="UniProtKB-UniRule"/>
</dbReference>
<organism evidence="11 12">
    <name type="scientific">Allochromatium warmingii</name>
    <name type="common">Chromatium warmingii</name>
    <dbReference type="NCBI Taxonomy" id="61595"/>
    <lineage>
        <taxon>Bacteria</taxon>
        <taxon>Pseudomonadati</taxon>
        <taxon>Pseudomonadota</taxon>
        <taxon>Gammaproteobacteria</taxon>
        <taxon>Chromatiales</taxon>
        <taxon>Chromatiaceae</taxon>
        <taxon>Allochromatium</taxon>
    </lineage>
</organism>
<comment type="similarity">
    <text evidence="1 9">Belongs to the guanylate kinase family.</text>
</comment>
<dbReference type="FunFam" id="3.30.63.10:FF:000002">
    <property type="entry name" value="Guanylate kinase 1"/>
    <property type="match status" value="1"/>
</dbReference>
<feature type="domain" description="Guanylate kinase-like" evidence="10">
    <location>
        <begin position="23"/>
        <end position="201"/>
    </location>
</feature>
<dbReference type="HAMAP" id="MF_00328">
    <property type="entry name" value="Guanylate_kinase"/>
    <property type="match status" value="1"/>
</dbReference>
<dbReference type="InterPro" id="IPR017665">
    <property type="entry name" value="Guanylate_kinase"/>
</dbReference>
<name>A0A1H3BLP9_ALLWA</name>
<evidence type="ECO:0000256" key="6">
    <source>
        <dbReference type="ARBA" id="ARBA00022777"/>
    </source>
</evidence>
<comment type="function">
    <text evidence="9">Essential for recycling GMP and indirectly, cGMP.</text>
</comment>
<sequence length="223" mass="24532">MNQAQISQAHRNQTLAATVPARGILFIVSAPSGAGKTSLVKALLEQVAGLVLSVSCTTRTARVGEQDGVHYHFLDRAQFEREIAAGAFLEHAEVFGNHYGTRAADVNRSLASGQDVILEIDWQGARQVRTQFPEAIGLFVLPPSIAELERRLRGRGTDDAAIIARRMAQARDELTHYAEYSYLVVNDRFERALAALTAIITAERQRLAYQRPRLAALLDPLEA</sequence>
<evidence type="ECO:0000313" key="12">
    <source>
        <dbReference type="Proteomes" id="UP000198672"/>
    </source>
</evidence>
<evidence type="ECO:0000259" key="10">
    <source>
        <dbReference type="PROSITE" id="PS50052"/>
    </source>
</evidence>
<feature type="binding site" evidence="9">
    <location>
        <begin position="30"/>
        <end position="37"/>
    </location>
    <ligand>
        <name>ATP</name>
        <dbReference type="ChEBI" id="CHEBI:30616"/>
    </ligand>
</feature>
<evidence type="ECO:0000256" key="9">
    <source>
        <dbReference type="HAMAP-Rule" id="MF_00328"/>
    </source>
</evidence>
<keyword evidence="5 9" id="KW-0547">Nucleotide-binding</keyword>
<dbReference type="Gene3D" id="3.30.63.10">
    <property type="entry name" value="Guanylate Kinase phosphate binding domain"/>
    <property type="match status" value="1"/>
</dbReference>
<dbReference type="Proteomes" id="UP000198672">
    <property type="component" value="Unassembled WGS sequence"/>
</dbReference>
<dbReference type="OrthoDB" id="9808150at2"/>
<keyword evidence="6 9" id="KW-0418">Kinase</keyword>
<dbReference type="GO" id="GO:0005524">
    <property type="term" value="F:ATP binding"/>
    <property type="evidence" value="ECO:0007669"/>
    <property type="project" value="UniProtKB-UniRule"/>
</dbReference>
<dbReference type="EC" id="2.7.4.8" evidence="2 9"/>
<evidence type="ECO:0000256" key="7">
    <source>
        <dbReference type="ARBA" id="ARBA00022840"/>
    </source>
</evidence>
<dbReference type="InterPro" id="IPR020590">
    <property type="entry name" value="Guanylate_kinase_CS"/>
</dbReference>
<keyword evidence="7 9" id="KW-0067">ATP-binding</keyword>
<reference evidence="12" key="1">
    <citation type="submission" date="2016-10" db="EMBL/GenBank/DDBJ databases">
        <authorList>
            <person name="Varghese N."/>
            <person name="Submissions S."/>
        </authorList>
    </citation>
    <scope>NUCLEOTIDE SEQUENCE [LARGE SCALE GENOMIC DNA]</scope>
    <source>
        <strain evidence="12">DSM 173</strain>
    </source>
</reference>